<accession>A0A5A7QY42</accession>
<organism evidence="2 3">
    <name type="scientific">Striga asiatica</name>
    <name type="common">Asiatic witchweed</name>
    <name type="synonym">Buchnera asiatica</name>
    <dbReference type="NCBI Taxonomy" id="4170"/>
    <lineage>
        <taxon>Eukaryota</taxon>
        <taxon>Viridiplantae</taxon>
        <taxon>Streptophyta</taxon>
        <taxon>Embryophyta</taxon>
        <taxon>Tracheophyta</taxon>
        <taxon>Spermatophyta</taxon>
        <taxon>Magnoliopsida</taxon>
        <taxon>eudicotyledons</taxon>
        <taxon>Gunneridae</taxon>
        <taxon>Pentapetalae</taxon>
        <taxon>asterids</taxon>
        <taxon>lamiids</taxon>
        <taxon>Lamiales</taxon>
        <taxon>Orobanchaceae</taxon>
        <taxon>Buchnereae</taxon>
        <taxon>Striga</taxon>
    </lineage>
</organism>
<evidence type="ECO:0000313" key="2">
    <source>
        <dbReference type="EMBL" id="GER49948.1"/>
    </source>
</evidence>
<proteinExistence type="predicted"/>
<dbReference type="Proteomes" id="UP000325081">
    <property type="component" value="Unassembled WGS sequence"/>
</dbReference>
<keyword evidence="3" id="KW-1185">Reference proteome</keyword>
<dbReference type="AlphaFoldDB" id="A0A5A7QY42"/>
<comment type="caution">
    <text evidence="2">The sequence shown here is derived from an EMBL/GenBank/DDBJ whole genome shotgun (WGS) entry which is preliminary data.</text>
</comment>
<sequence>MPPPPEPTLHRQSPPPPPVARQILSLLRCLLSKSLLFMDSLLFSNDDDDVALSTFDHSFLPLPSPTPASPSSSSSSGGGMMPCAAFAGSRARMESAVDSEILVNMKREEEAEASGEEGVSSGSGDLALKWHFERGNVESSYPGGDSAHDLFSLKIRLLFMSEERHIWSL</sequence>
<feature type="non-terminal residue" evidence="2">
    <location>
        <position position="169"/>
    </location>
</feature>
<dbReference type="GO" id="GO:0016787">
    <property type="term" value="F:hydrolase activity"/>
    <property type="evidence" value="ECO:0007669"/>
    <property type="project" value="UniProtKB-KW"/>
</dbReference>
<evidence type="ECO:0000313" key="3">
    <source>
        <dbReference type="Proteomes" id="UP000325081"/>
    </source>
</evidence>
<dbReference type="EMBL" id="BKCP01008959">
    <property type="protein sequence ID" value="GER49948.1"/>
    <property type="molecule type" value="Genomic_DNA"/>
</dbReference>
<reference evidence="3" key="1">
    <citation type="journal article" date="2019" name="Curr. Biol.">
        <title>Genome Sequence of Striga asiatica Provides Insight into the Evolution of Plant Parasitism.</title>
        <authorList>
            <person name="Yoshida S."/>
            <person name="Kim S."/>
            <person name="Wafula E.K."/>
            <person name="Tanskanen J."/>
            <person name="Kim Y.M."/>
            <person name="Honaas L."/>
            <person name="Yang Z."/>
            <person name="Spallek T."/>
            <person name="Conn C.E."/>
            <person name="Ichihashi Y."/>
            <person name="Cheong K."/>
            <person name="Cui S."/>
            <person name="Der J.P."/>
            <person name="Gundlach H."/>
            <person name="Jiao Y."/>
            <person name="Hori C."/>
            <person name="Ishida J.K."/>
            <person name="Kasahara H."/>
            <person name="Kiba T."/>
            <person name="Kim M.S."/>
            <person name="Koo N."/>
            <person name="Laohavisit A."/>
            <person name="Lee Y.H."/>
            <person name="Lumba S."/>
            <person name="McCourt P."/>
            <person name="Mortimer J.C."/>
            <person name="Mutuku J.M."/>
            <person name="Nomura T."/>
            <person name="Sasaki-Sekimoto Y."/>
            <person name="Seto Y."/>
            <person name="Wang Y."/>
            <person name="Wakatake T."/>
            <person name="Sakakibara H."/>
            <person name="Demura T."/>
            <person name="Yamaguchi S."/>
            <person name="Yoneyama K."/>
            <person name="Manabe R.I."/>
            <person name="Nelson D.C."/>
            <person name="Schulman A.H."/>
            <person name="Timko M.P."/>
            <person name="dePamphilis C.W."/>
            <person name="Choi D."/>
            <person name="Shirasu K."/>
        </authorList>
    </citation>
    <scope>NUCLEOTIDE SEQUENCE [LARGE SCALE GENOMIC DNA]</scope>
    <source>
        <strain evidence="3">cv. UVA1</strain>
    </source>
</reference>
<protein>
    <submittedName>
        <fullName evidence="2">Ubiquitin carboxyl-terminal hydrolase</fullName>
    </submittedName>
</protein>
<evidence type="ECO:0000256" key="1">
    <source>
        <dbReference type="SAM" id="MobiDB-lite"/>
    </source>
</evidence>
<gene>
    <name evidence="2" type="ORF">STAS_27223</name>
</gene>
<name>A0A5A7QY42_STRAF</name>
<feature type="region of interest" description="Disordered" evidence="1">
    <location>
        <begin position="61"/>
        <end position="84"/>
    </location>
</feature>
<keyword evidence="2" id="KW-0378">Hydrolase</keyword>